<name>A0A4Z2DEP4_SCHJA</name>
<dbReference type="InterPro" id="IPR016024">
    <property type="entry name" value="ARM-type_fold"/>
</dbReference>
<keyword evidence="10" id="KW-1185">Reference proteome</keyword>
<protein>
    <recommendedName>
        <fullName evidence="6">E3 ubiquitin-protein ligase</fullName>
        <ecNumber evidence="6">2.3.2.26</ecNumber>
    </recommendedName>
</protein>
<organism evidence="9 10">
    <name type="scientific">Schistosoma japonicum</name>
    <name type="common">Blood fluke</name>
    <dbReference type="NCBI Taxonomy" id="6182"/>
    <lineage>
        <taxon>Eukaryota</taxon>
        <taxon>Metazoa</taxon>
        <taxon>Spiralia</taxon>
        <taxon>Lophotrochozoa</taxon>
        <taxon>Platyhelminthes</taxon>
        <taxon>Trematoda</taxon>
        <taxon>Digenea</taxon>
        <taxon>Strigeidida</taxon>
        <taxon>Schistosomatoidea</taxon>
        <taxon>Schistosomatidae</taxon>
        <taxon>Schistosoma</taxon>
    </lineage>
</organism>
<feature type="region of interest" description="Disordered" evidence="7">
    <location>
        <begin position="2339"/>
        <end position="2392"/>
    </location>
</feature>
<feature type="compositionally biased region" description="Low complexity" evidence="7">
    <location>
        <begin position="612"/>
        <end position="622"/>
    </location>
</feature>
<dbReference type="SUPFAM" id="SSF56204">
    <property type="entry name" value="Hect, E3 ligase catalytic domain"/>
    <property type="match status" value="1"/>
</dbReference>
<feature type="active site" description="Glycyl thioester intermediate" evidence="5">
    <location>
        <position position="3293"/>
    </location>
</feature>
<feature type="region of interest" description="Disordered" evidence="7">
    <location>
        <begin position="1772"/>
        <end position="1826"/>
    </location>
</feature>
<feature type="compositionally biased region" description="Basic residues" evidence="7">
    <location>
        <begin position="1198"/>
        <end position="1209"/>
    </location>
</feature>
<evidence type="ECO:0000256" key="5">
    <source>
        <dbReference type="PROSITE-ProRule" id="PRU00104"/>
    </source>
</evidence>
<feature type="compositionally biased region" description="Low complexity" evidence="7">
    <location>
        <begin position="1393"/>
        <end position="1405"/>
    </location>
</feature>
<dbReference type="PANTHER" id="PTHR45670:SF13">
    <property type="entry name" value="E3 UBIQUITIN-PROTEIN LIGASE TRIP12"/>
    <property type="match status" value="1"/>
</dbReference>
<feature type="region of interest" description="Disordered" evidence="7">
    <location>
        <begin position="2507"/>
        <end position="2526"/>
    </location>
</feature>
<keyword evidence="3 6" id="KW-0808">Transferase</keyword>
<dbReference type="InterPro" id="IPR045322">
    <property type="entry name" value="HECTD1/TRIP12-like"/>
</dbReference>
<evidence type="ECO:0000313" key="10">
    <source>
        <dbReference type="Proteomes" id="UP000311919"/>
    </source>
</evidence>
<dbReference type="EMBL" id="SKCS01000160">
    <property type="protein sequence ID" value="TNN14943.1"/>
    <property type="molecule type" value="Genomic_DNA"/>
</dbReference>
<dbReference type="Proteomes" id="UP000311919">
    <property type="component" value="Unassembled WGS sequence"/>
</dbReference>
<feature type="compositionally biased region" description="Low complexity" evidence="7">
    <location>
        <begin position="2507"/>
        <end position="2520"/>
    </location>
</feature>
<evidence type="ECO:0000256" key="6">
    <source>
        <dbReference type="RuleBase" id="RU369009"/>
    </source>
</evidence>
<dbReference type="EMBL" id="SKCS01000160">
    <property type="protein sequence ID" value="TNN14944.1"/>
    <property type="molecule type" value="Genomic_DNA"/>
</dbReference>
<dbReference type="Gene3D" id="1.25.10.10">
    <property type="entry name" value="Leucine-rich Repeat Variant"/>
    <property type="match status" value="1"/>
</dbReference>
<feature type="compositionally biased region" description="Polar residues" evidence="7">
    <location>
        <begin position="581"/>
        <end position="603"/>
    </location>
</feature>
<dbReference type="STRING" id="6182.A0A4Z2DEP4"/>
<evidence type="ECO:0000313" key="9">
    <source>
        <dbReference type="EMBL" id="TNN14944.1"/>
    </source>
</evidence>
<dbReference type="InterPro" id="IPR035983">
    <property type="entry name" value="Hect_E3_ubiquitin_ligase"/>
</dbReference>
<reference evidence="9 10" key="1">
    <citation type="submission" date="2019-03" db="EMBL/GenBank/DDBJ databases">
        <title>An improved genome assembly of the fluke Schistosoma japonicum.</title>
        <authorList>
            <person name="Hu W."/>
            <person name="Luo F."/>
            <person name="Yin M."/>
            <person name="Mo X."/>
            <person name="Sun C."/>
            <person name="Wu Q."/>
            <person name="Zhu B."/>
            <person name="Xiang M."/>
            <person name="Wang J."/>
            <person name="Wang Y."/>
            <person name="Zhang T."/>
            <person name="Xu B."/>
            <person name="Zheng H."/>
            <person name="Feng Z."/>
        </authorList>
    </citation>
    <scope>NUCLEOTIDE SEQUENCE [LARGE SCALE GENOMIC DNA]</scope>
    <source>
        <strain evidence="9">HuSjv2</strain>
        <tissue evidence="9">Worms</tissue>
    </source>
</reference>
<dbReference type="PANTHER" id="PTHR45670">
    <property type="entry name" value="E3 UBIQUITIN-PROTEIN LIGASE TRIP12"/>
    <property type="match status" value="1"/>
</dbReference>
<evidence type="ECO:0000256" key="2">
    <source>
        <dbReference type="ARBA" id="ARBA00006331"/>
    </source>
</evidence>
<dbReference type="InterPro" id="IPR011989">
    <property type="entry name" value="ARM-like"/>
</dbReference>
<proteinExistence type="inferred from homology"/>
<feature type="compositionally biased region" description="Low complexity" evidence="7">
    <location>
        <begin position="966"/>
        <end position="978"/>
    </location>
</feature>
<dbReference type="SMART" id="SM00119">
    <property type="entry name" value="HECTc"/>
    <property type="match status" value="1"/>
</dbReference>
<evidence type="ECO:0000256" key="7">
    <source>
        <dbReference type="SAM" id="MobiDB-lite"/>
    </source>
</evidence>
<dbReference type="OrthoDB" id="271273at2759"/>
<comment type="catalytic activity">
    <reaction evidence="1 6">
        <text>S-ubiquitinyl-[E2 ubiquitin-conjugating enzyme]-L-cysteine + [acceptor protein]-L-lysine = [E2 ubiquitin-conjugating enzyme]-L-cysteine + N(6)-ubiquitinyl-[acceptor protein]-L-lysine.</text>
        <dbReference type="EC" id="2.3.2.26"/>
    </reaction>
</comment>
<dbReference type="Gene3D" id="3.30.2160.10">
    <property type="entry name" value="Hect, E3 ligase catalytic domain"/>
    <property type="match status" value="1"/>
</dbReference>
<dbReference type="EMBL" id="SKCS01000160">
    <property type="protein sequence ID" value="TNN14942.1"/>
    <property type="molecule type" value="Genomic_DNA"/>
</dbReference>
<evidence type="ECO:0000259" key="8">
    <source>
        <dbReference type="PROSITE" id="PS50237"/>
    </source>
</evidence>
<feature type="region of interest" description="Disordered" evidence="7">
    <location>
        <begin position="1393"/>
        <end position="1417"/>
    </location>
</feature>
<feature type="region of interest" description="Disordered" evidence="7">
    <location>
        <begin position="958"/>
        <end position="978"/>
    </location>
</feature>
<feature type="region of interest" description="Disordered" evidence="7">
    <location>
        <begin position="581"/>
        <end position="624"/>
    </location>
</feature>
<dbReference type="GO" id="GO:0043161">
    <property type="term" value="P:proteasome-mediated ubiquitin-dependent protein catabolic process"/>
    <property type="evidence" value="ECO:0007669"/>
    <property type="project" value="TreeGrafter"/>
</dbReference>
<feature type="compositionally biased region" description="Low complexity" evidence="7">
    <location>
        <begin position="235"/>
        <end position="246"/>
    </location>
</feature>
<evidence type="ECO:0000256" key="4">
    <source>
        <dbReference type="ARBA" id="ARBA00022786"/>
    </source>
</evidence>
<feature type="compositionally biased region" description="Low complexity" evidence="7">
    <location>
        <begin position="1912"/>
        <end position="1928"/>
    </location>
</feature>
<accession>A0A4Z2DEP4</accession>
<dbReference type="GO" id="GO:0061630">
    <property type="term" value="F:ubiquitin protein ligase activity"/>
    <property type="evidence" value="ECO:0007669"/>
    <property type="project" value="UniProtKB-UniRule"/>
</dbReference>
<feature type="compositionally biased region" description="Basic residues" evidence="7">
    <location>
        <begin position="144"/>
        <end position="154"/>
    </location>
</feature>
<comment type="similarity">
    <text evidence="2 6">Belongs to the UPL family. K-HECT subfamily.</text>
</comment>
<feature type="domain" description="HECT" evidence="8">
    <location>
        <begin position="2891"/>
        <end position="3326"/>
    </location>
</feature>
<dbReference type="GO" id="GO:0016607">
    <property type="term" value="C:nuclear speck"/>
    <property type="evidence" value="ECO:0007669"/>
    <property type="project" value="TreeGrafter"/>
</dbReference>
<keyword evidence="4 5" id="KW-0833">Ubl conjugation pathway</keyword>
<dbReference type="Gene3D" id="3.90.1750.10">
    <property type="entry name" value="Hect, E3 ligase catalytic domains"/>
    <property type="match status" value="1"/>
</dbReference>
<gene>
    <name evidence="9" type="ORF">EWB00_001745</name>
</gene>
<sequence>MAGKRRRSHKSSKVSDFEFENKRFIDSKSLYNCSRSENPGVSTCSIHSQSHPGLRVFELSKESSIVGSKVTEAQESPYSTSSNSEIHRAKSNFVQSRHSVSKSKRVLEATNCCSTSYISCTLEESSTLEQVKNTENNTIQSSTRIRRATKRSSHYSKDTPSLFQDKLRAAKRQRFSSSKARPVGTYHSSSSHSKSPDRKRHSLALPGTARISQNSPHTATGLFMSKRSRRDRQRSVTSMTATSSSTINDTNTGDYVLNTNTPSYTVHPSLSTIHSTGEKIVHSHLPYVQLPVDACSSHCSQGVMVSSNVNVSEYAGTKGFSSTDVHQSVIPAPNVPFYIVQKSACAPNETQSPNTRLLNQHYYVLPDLSRTTESQKTSSESKSSCINSNTIQLRSSKDLPAAKPEGNRNFNHIPIDLSTNIPHNQIPMPLDSSSQPIQLGLPVWSSSVDQLESQIAFTTASLPSSVMMAASLQTSANYRKRTLEPFVPAQVFHSPTTGSPTSGRIQTDSKCSTDLNTTPMLPNACSPFLVSSTTSGAPNHSTAIQQLLNPVNVARLIALNQNVHSNTHYVQKSSQSEHLQSTLGTSCLSPSSFHPTVSGSSGKYSRYPPHTSHSGSASSSKSVVYARNHSNTSEWANLRTNATHSGHRSPHSDGINHRIAQLQQASTDRSMQLIILQDINQILLMDFEENLANLDVNGLVNCVLQILESQEEHLVELKNLSCNVLTHMMDVLPRSSDAIVPALPILLTTMSSSFVGDILERIINLLEQISRRHGKEVLKSGGVSTVLGFYDFVTSAQHRTILTMVYNCFINLQPSDYDLISNCLPTLAEHLKESEPRCVERVCSCFVRLISAYRFEPNLLKCIVNSCNLLTNLQSLLTLTPSILSSIHEVVQILATLCSSCPDLAVDLIKQNISSTIYSLLLGVNPETMTNWTTLVSCFNGLTLANLVPNQSTTKRLRARSHSGESLKPPSTLSSSTAISTAHSSSNKQFDVGAIYSPAVLQQQCTSLPFGWHSLMITNSALLDSFLPNVTNLSINQRSSDDVHAIVYLISELLPPISNQFKFSTLYMANTTQKFNDPTISDLHFGSSVNLNSMFSTSDSGLCTPEQLTVGTVFFPDSNSIPVQSSKIKNSRSSSSVSSNSSSTLLQGSFDSINLSQSSNSQSHLADPRSLLLHDECKELQNHLLSLISNKEESKMTHSAHTRRRSIQHKHGDDNSGSGSKQVVTEKDNSTMNRSHRSFENRSNLENTEALQMVQILLPILFEIFTETTKTQTRLLCLEAIQRMIFYSSPLLLAKVIHPRLVCSHIAGMLNSPEKRVILLALQISVMLLDRIPCVFATHFRKEGILHRVEQLILRLTNNAFDTPLQHDSFSNNYMPKVSCIVSSNSSNITTCVSSNNDSNSQPSQHDNKAKCGSPPAVTHEQHNEVYLGNYNTQNCSVVLDMTLPCNPLLQTNLNSVANQVKPQTELPITSSNHQYHKTVSGSSTLLLTERDPLLQSIRSICVNLRARTQILLKSFDSCNYVPTTDFTSLNHHEEHKIGPSSNDIIPYDLIDLMPILKCVAHHLNSDSPNLWIRGLNQLINLFKPNQKTLETIEPPSPFELQESGVTNALLNFLTLTSNREIRLWIMFKMFLGRRATTPIRFSPTLNLENINGRKWNGYKNWFNFLSIIPDLFLSDHSKLSQLSVIECHLNSELKHDDDENSSHGIEAFGALIECLLAYLHRHEHFQVNTVPSMLPPGDKWLSLIGRDPFRNAVNPDIMDSIGVVRHENILSSPSSSNSVQKSLSTSRQPVSKTVSVNYSGRSSNKVSAQRVSSMRTSVKTSYPPPVNYTNNRIDSFNANWHSTNADSKFITSHVCGSSSRSVQSTTPTPGILRIELHRIYETDSSLSETNPPINHPNSPPITETNAKSGRKSSLSSSSSGHSANTSFSLTTEPCSLPHFLPLRITALATIQNVERLLLQRNYVNSVLQESGFSQQSDYHLGGFQETFIDHIADDLCTSPQSQLIDEVTDDDDEDMDSHTHSLLRDLESVEEPFKHHTDIQHTDKCLRTTVAANTSQIKAITPERRHRNQSSRIPTPSVLLPNESGGMTSIYMQPTVSRGSRHPKSNAYAKHLSLLSHFSSDNPAHEYATHNQPDVANPNVHLTPQVCCSQAPNSSKTSVSTSSSLQRGLRSLLQRSSEILPLMTRSGIEKPNLSNLHSVENPNPFVKKTDSRNVRRRSAANLSISDIFHATSINTSTSLAAPERAITPFSHFLRSVTNPLPSDDSSNVDTSVISNRRKSKKTTVLKESDITVITTSSESSSYVSKPVSSVPAQVTSKYRRLKGGSLFTALGVLANSSSTGTTTTSVRKGPIRRGRSGGLYNSHVPQTRSFKNAVSPSLSSTSNTSSPLGSEDSFISHGKLRPTITFYVGGHRLPPDIPLYEAVRKFNPEIVSYSSAINSVLNNFGPQNQTLDVFEQLSLTQTEKENLIGHFIWNLTHVIQYRVTYHSSTHGTSGAYSGKHNNVSLSSLPGRSLSPPSASVSPKDVNDSAVTSIAPSFPSALSLSAAITCFKHRRPNETDISHVDSLDKCPAPSTTHTVIDSLSSIQKHVSLCGQTCQSAQNPLFDFLVNDLPDGFLTDIRCDCGTSSPQLNCLLNTEMVNLNSSKSPLSTTLSLLRVLNSISRLWYTVHNALDPFPIYSLHSFQSQKLAVKAKRQLQDVFSVLAGNLPSWLIQLISVCPFLFPFDIRRTFFYAYNFDRNRALLRFQDLASSYTSDIDQNREHIRTRSPTPLLSNGIHDSQSTFVSSLYGGGGMTNFTNTSSSSNSGVSLLASLNAVFSQSAVNTPLFDLSSGLSSTSQEHNRLDNGRNNLGTRGKYHLHLALSPNFRRRKVTVNRDEKRLLKQAEITLNEMGDSRAVLEIAFEGEVGFGLGPTLEFYTLISRLLMKSNLNLWHGCESTSDGYLVAPAPGLYPRPFSRQTKSSVIREVCGKFNFLGRLLARALLDWRRLDLPFSPAFFKWFLSPTAHDAVNNGHILPSDISLVDPDLGRHIRQLTELVNRRQTLCRQLSSLDSSNHSSASLGAIHIINKSASVHHAQKVDSIKASLAMLDNEIDDLCLNFTLPGYEVELIKNGAHINVTGSNLSCYLRLVAHWLVIEGASRQMEAVLRGFDSVLPNVRSRLTTLFQPDEMENLFCGESSPRYNSISISQTGDIKSTQVDKNYSFPDEGWDVQSLTQSCCCDHGYTPQSRAIRFLFEIMSEFTAEQRRLFVQFVTGSPRLPVGGFRALKPPLKIVMKRETGENADNHLPSVMTCQNYLKLPDYSSKALMLSKLLYAINEGQNAFHLS</sequence>
<dbReference type="UniPathway" id="UPA00143"/>
<feature type="compositionally biased region" description="Low complexity" evidence="7">
    <location>
        <begin position="2376"/>
        <end position="2391"/>
    </location>
</feature>
<feature type="compositionally biased region" description="Polar residues" evidence="7">
    <location>
        <begin position="2364"/>
        <end position="2375"/>
    </location>
</feature>
<dbReference type="Pfam" id="PF00632">
    <property type="entry name" value="HECT"/>
    <property type="match status" value="1"/>
</dbReference>
<dbReference type="InterPro" id="IPR000569">
    <property type="entry name" value="HECT_dom"/>
</dbReference>
<comment type="function">
    <text evidence="6">E3 ubiquitin-protein ligase which accepts ubiquitin from an E2 ubiquitin-conjugating enzyme in the form of a thioester and then directly transfers the ubiquitin to targeted substrates.</text>
</comment>
<feature type="region of interest" description="Disordered" evidence="7">
    <location>
        <begin position="370"/>
        <end position="389"/>
    </location>
</feature>
<feature type="compositionally biased region" description="Polar residues" evidence="7">
    <location>
        <begin position="133"/>
        <end position="143"/>
    </location>
</feature>
<evidence type="ECO:0000256" key="1">
    <source>
        <dbReference type="ARBA" id="ARBA00000885"/>
    </source>
</evidence>
<dbReference type="Gene3D" id="3.30.2410.10">
    <property type="entry name" value="Hect, E3 ligase catalytic domain"/>
    <property type="match status" value="1"/>
</dbReference>
<feature type="region of interest" description="Disordered" evidence="7">
    <location>
        <begin position="2063"/>
        <end position="2087"/>
    </location>
</feature>
<dbReference type="PROSITE" id="PS50237">
    <property type="entry name" value="HECT"/>
    <property type="match status" value="1"/>
</dbReference>
<feature type="region of interest" description="Disordered" evidence="7">
    <location>
        <begin position="1885"/>
        <end position="1928"/>
    </location>
</feature>
<dbReference type="SUPFAM" id="SSF48371">
    <property type="entry name" value="ARM repeat"/>
    <property type="match status" value="1"/>
</dbReference>
<dbReference type="GO" id="GO:0000209">
    <property type="term" value="P:protein polyubiquitination"/>
    <property type="evidence" value="ECO:0007669"/>
    <property type="project" value="TreeGrafter"/>
</dbReference>
<feature type="region of interest" description="Disordered" evidence="7">
    <location>
        <begin position="1191"/>
        <end position="1244"/>
    </location>
</feature>
<feature type="compositionally biased region" description="Low complexity" evidence="7">
    <location>
        <begin position="2155"/>
        <end position="2167"/>
    </location>
</feature>
<dbReference type="EC" id="2.3.2.26" evidence="6"/>
<feature type="compositionally biased region" description="Low complexity" evidence="7">
    <location>
        <begin position="1772"/>
        <end position="1787"/>
    </location>
</feature>
<comment type="caution">
    <text evidence="9">The sequence shown here is derived from an EMBL/GenBank/DDBJ whole genome shotgun (WGS) entry which is preliminary data.</text>
</comment>
<feature type="region of interest" description="Disordered" evidence="7">
    <location>
        <begin position="2147"/>
        <end position="2167"/>
    </location>
</feature>
<comment type="pathway">
    <text evidence="6">Protein modification; protein ubiquitination.</text>
</comment>
<feature type="compositionally biased region" description="Polar residues" evidence="7">
    <location>
        <begin position="1788"/>
        <end position="1821"/>
    </location>
</feature>
<evidence type="ECO:0000256" key="3">
    <source>
        <dbReference type="ARBA" id="ARBA00022679"/>
    </source>
</evidence>
<feature type="region of interest" description="Disordered" evidence="7">
    <location>
        <begin position="133"/>
        <end position="254"/>
    </location>
</feature>